<sequence>MTSHKTLDSPEAYAIAWITAHPIEMVAAEAMLDEEHTAPTGFTRHQTDANIYLRPPAVLLNALTSIQSDHERKCSKVPYFLQEMIEKNPSYAHQGFDNDRLFKPSCDHVLGPDCRGCDTADEIQRDRRDTTNPDIHYGTIVSGKTPVKYAITHDQIAANLGDDCLCFEMEAAGLMNHFPCLVIRGICDYADSHKNHQWQRYASATAAAYTKELLAYMPTAEVQETKRALEGLQSG</sequence>
<dbReference type="InterPro" id="IPR053137">
    <property type="entry name" value="NLR-like"/>
</dbReference>
<gene>
    <name evidence="1" type="ORF">ATEIFO6365_0010037600</name>
</gene>
<protein>
    <submittedName>
        <fullName evidence="1">Pfs, NACHT and Ankyrin domain protein</fullName>
    </submittedName>
</protein>
<reference evidence="1 2" key="1">
    <citation type="submission" date="2020-01" db="EMBL/GenBank/DDBJ databases">
        <title>Aspergillus terreus IFO 6365 whole genome shotgun sequence.</title>
        <authorList>
            <person name="Kanamasa S."/>
            <person name="Takahashi H."/>
        </authorList>
    </citation>
    <scope>NUCLEOTIDE SEQUENCE [LARGE SCALE GENOMIC DNA]</scope>
    <source>
        <strain evidence="1 2">IFO 6365</strain>
    </source>
</reference>
<dbReference type="VEuPathDB" id="FungiDB:ATEG_08770"/>
<dbReference type="SUPFAM" id="SSF53167">
    <property type="entry name" value="Purine and uridine phosphorylases"/>
    <property type="match status" value="1"/>
</dbReference>
<dbReference type="PANTHER" id="PTHR46082">
    <property type="entry name" value="ATP/GTP-BINDING PROTEIN-RELATED"/>
    <property type="match status" value="1"/>
</dbReference>
<dbReference type="Proteomes" id="UP000452235">
    <property type="component" value="Unassembled WGS sequence"/>
</dbReference>
<comment type="caution">
    <text evidence="1">The sequence shown here is derived from an EMBL/GenBank/DDBJ whole genome shotgun (WGS) entry which is preliminary data.</text>
</comment>
<proteinExistence type="predicted"/>
<dbReference type="PANTHER" id="PTHR46082:SF11">
    <property type="entry name" value="AAA+ ATPASE DOMAIN-CONTAINING PROTEIN-RELATED"/>
    <property type="match status" value="1"/>
</dbReference>
<organism evidence="1 2">
    <name type="scientific">Aspergillus terreus</name>
    <dbReference type="NCBI Taxonomy" id="33178"/>
    <lineage>
        <taxon>Eukaryota</taxon>
        <taxon>Fungi</taxon>
        <taxon>Dikarya</taxon>
        <taxon>Ascomycota</taxon>
        <taxon>Pezizomycotina</taxon>
        <taxon>Eurotiomycetes</taxon>
        <taxon>Eurotiomycetidae</taxon>
        <taxon>Eurotiales</taxon>
        <taxon>Aspergillaceae</taxon>
        <taxon>Aspergillus</taxon>
        <taxon>Aspergillus subgen. Circumdati</taxon>
    </lineage>
</organism>
<dbReference type="InterPro" id="IPR035994">
    <property type="entry name" value="Nucleoside_phosphorylase_sf"/>
</dbReference>
<dbReference type="GO" id="GO:0009116">
    <property type="term" value="P:nucleoside metabolic process"/>
    <property type="evidence" value="ECO:0007669"/>
    <property type="project" value="InterPro"/>
</dbReference>
<dbReference type="Gene3D" id="3.40.50.1580">
    <property type="entry name" value="Nucleoside phosphorylase domain"/>
    <property type="match status" value="1"/>
</dbReference>
<dbReference type="GO" id="GO:0003824">
    <property type="term" value="F:catalytic activity"/>
    <property type="evidence" value="ECO:0007669"/>
    <property type="project" value="InterPro"/>
</dbReference>
<name>A0A5M3Z9X0_ASPTE</name>
<keyword evidence="2" id="KW-1185">Reference proteome</keyword>
<dbReference type="OrthoDB" id="1577640at2759"/>
<evidence type="ECO:0000313" key="1">
    <source>
        <dbReference type="EMBL" id="GFF19603.1"/>
    </source>
</evidence>
<accession>A0A5M3Z9X0</accession>
<evidence type="ECO:0000313" key="2">
    <source>
        <dbReference type="Proteomes" id="UP000452235"/>
    </source>
</evidence>
<dbReference type="EMBL" id="BLJY01000010">
    <property type="protein sequence ID" value="GFF19603.1"/>
    <property type="molecule type" value="Genomic_DNA"/>
</dbReference>
<dbReference type="AlphaFoldDB" id="A0A5M3Z9X0"/>